<dbReference type="Proteomes" id="UP000344571">
    <property type="component" value="Chromosome"/>
</dbReference>
<reference evidence="2 4" key="2">
    <citation type="submission" date="2018-10" db="EMBL/GenBank/DDBJ databases">
        <title>Complete genome sequence of Pseudomonas pelagia strain Kongs-67.</title>
        <authorList>
            <person name="Sinha R.K."/>
            <person name="Krishnan K."/>
        </authorList>
    </citation>
    <scope>NUCLEOTIDE SEQUENCE [LARGE SCALE GENOMIC DNA]</scope>
    <source>
        <strain evidence="2 4">Kongs-67</strain>
    </source>
</reference>
<evidence type="ECO:0000313" key="2">
    <source>
        <dbReference type="EMBL" id="QFY58680.1"/>
    </source>
</evidence>
<evidence type="ECO:0000313" key="3">
    <source>
        <dbReference type="Proteomes" id="UP000243750"/>
    </source>
</evidence>
<evidence type="ECO:0000313" key="1">
    <source>
        <dbReference type="EMBL" id="PCD01083.1"/>
    </source>
</evidence>
<protein>
    <submittedName>
        <fullName evidence="1">Uncharacterized protein</fullName>
    </submittedName>
</protein>
<accession>A0AA91U5U0</accession>
<dbReference type="EMBL" id="NWMT01000044">
    <property type="protein sequence ID" value="PCD01083.1"/>
    <property type="molecule type" value="Genomic_DNA"/>
</dbReference>
<reference evidence="1 3" key="1">
    <citation type="submission" date="2017-09" db="EMBL/GenBank/DDBJ databases">
        <title>Bacterial and phytoplankton interrelationship in Kongsfjorden, an Arctic fjord.</title>
        <authorList>
            <person name="Sinha R."/>
            <person name="Krishnan K."/>
        </authorList>
    </citation>
    <scope>NUCLEOTIDE SEQUENCE [LARGE SCALE GENOMIC DNA]</scope>
    <source>
        <strain evidence="1 3">58</strain>
    </source>
</reference>
<organism evidence="1 3">
    <name type="scientific">Halopseudomonas pelagia</name>
    <dbReference type="NCBI Taxonomy" id="553151"/>
    <lineage>
        <taxon>Bacteria</taxon>
        <taxon>Pseudomonadati</taxon>
        <taxon>Pseudomonadota</taxon>
        <taxon>Gammaproteobacteria</taxon>
        <taxon>Pseudomonadales</taxon>
        <taxon>Pseudomonadaceae</taxon>
        <taxon>Halopseudomonas</taxon>
    </lineage>
</organism>
<dbReference type="EMBL" id="CP033116">
    <property type="protein sequence ID" value="QFY58680.1"/>
    <property type="molecule type" value="Genomic_DNA"/>
</dbReference>
<evidence type="ECO:0000313" key="4">
    <source>
        <dbReference type="Proteomes" id="UP000344571"/>
    </source>
</evidence>
<proteinExistence type="predicted"/>
<dbReference type="AlphaFoldDB" id="A0AA91U5U0"/>
<sequence>MVSDASPEHAWRKVLQTKVIDAAAGTVEEPWETAVDMMPADLIKRSFGRLQANCKFPELGLLASYVSENGSWIPQGKQATFNGLVSSDTMLAIAQYYEQNVDSFLDTPKYPPPLA</sequence>
<dbReference type="Proteomes" id="UP000243750">
    <property type="component" value="Unassembled WGS sequence"/>
</dbReference>
<name>A0AA91U5U0_9GAMM</name>
<keyword evidence="4" id="KW-1185">Reference proteome</keyword>
<gene>
    <name evidence="1" type="ORF">CO192_02030</name>
    <name evidence="2" type="ORF">EAO82_04530</name>
</gene>